<dbReference type="GO" id="GO:0030313">
    <property type="term" value="C:cell envelope"/>
    <property type="evidence" value="ECO:0007669"/>
    <property type="project" value="UniProtKB-SubCell"/>
</dbReference>
<accession>A0A2S0USR5</accession>
<evidence type="ECO:0000256" key="7">
    <source>
        <dbReference type="SAM" id="MobiDB-lite"/>
    </source>
</evidence>
<dbReference type="SUPFAM" id="SSF53807">
    <property type="entry name" value="Helical backbone' metal receptor"/>
    <property type="match status" value="1"/>
</dbReference>
<feature type="chain" id="PRO_5015441812" evidence="8">
    <location>
        <begin position="23"/>
        <end position="334"/>
    </location>
</feature>
<dbReference type="Pfam" id="PF01297">
    <property type="entry name" value="ZnuA"/>
    <property type="match status" value="1"/>
</dbReference>
<gene>
    <name evidence="9" type="ORF">HYN69_19975</name>
</gene>
<keyword evidence="5 8" id="KW-0732">Signal</keyword>
<feature type="region of interest" description="Disordered" evidence="7">
    <location>
        <begin position="118"/>
        <end position="163"/>
    </location>
</feature>
<dbReference type="PANTHER" id="PTHR42953:SF1">
    <property type="entry name" value="METAL-BINDING PROTEIN HI_0362-RELATED"/>
    <property type="match status" value="1"/>
</dbReference>
<evidence type="ECO:0000256" key="5">
    <source>
        <dbReference type="ARBA" id="ARBA00022729"/>
    </source>
</evidence>
<dbReference type="OrthoDB" id="9793396at2"/>
<dbReference type="InterPro" id="IPR006129">
    <property type="entry name" value="AdhesinB"/>
</dbReference>
<evidence type="ECO:0000256" key="4">
    <source>
        <dbReference type="ARBA" id="ARBA00022723"/>
    </source>
</evidence>
<organism evidence="9 10">
    <name type="scientific">Paragemmobacter aquarius</name>
    <dbReference type="NCBI Taxonomy" id="2169400"/>
    <lineage>
        <taxon>Bacteria</taxon>
        <taxon>Pseudomonadati</taxon>
        <taxon>Pseudomonadota</taxon>
        <taxon>Alphaproteobacteria</taxon>
        <taxon>Rhodobacterales</taxon>
        <taxon>Paracoccaceae</taxon>
        <taxon>Paragemmobacter</taxon>
    </lineage>
</organism>
<dbReference type="KEGG" id="geh:HYN69_19975"/>
<dbReference type="CDD" id="cd01137">
    <property type="entry name" value="PsaA"/>
    <property type="match status" value="1"/>
</dbReference>
<evidence type="ECO:0000256" key="1">
    <source>
        <dbReference type="ARBA" id="ARBA00004196"/>
    </source>
</evidence>
<feature type="compositionally biased region" description="Basic and acidic residues" evidence="7">
    <location>
        <begin position="121"/>
        <end position="161"/>
    </location>
</feature>
<dbReference type="EMBL" id="CP028920">
    <property type="protein sequence ID" value="AWB50855.1"/>
    <property type="molecule type" value="Genomic_DNA"/>
</dbReference>
<dbReference type="PANTHER" id="PTHR42953">
    <property type="entry name" value="HIGH-AFFINITY ZINC UPTAKE SYSTEM PROTEIN ZNUA-RELATED"/>
    <property type="match status" value="1"/>
</dbReference>
<evidence type="ECO:0000313" key="9">
    <source>
        <dbReference type="EMBL" id="AWB50855.1"/>
    </source>
</evidence>
<keyword evidence="3 6" id="KW-0813">Transport</keyword>
<evidence type="ECO:0000256" key="8">
    <source>
        <dbReference type="SAM" id="SignalP"/>
    </source>
</evidence>
<keyword evidence="4" id="KW-0479">Metal-binding</keyword>
<dbReference type="PRINTS" id="PR00691">
    <property type="entry name" value="ADHESINB"/>
</dbReference>
<protein>
    <submittedName>
        <fullName evidence="9">ABC transporter substrate-binding protein</fullName>
    </submittedName>
</protein>
<geneLocation type="plasmid" evidence="9">
    <name>unnamed2</name>
</geneLocation>
<dbReference type="GO" id="GO:0046872">
    <property type="term" value="F:metal ion binding"/>
    <property type="evidence" value="ECO:0007669"/>
    <property type="project" value="UniProtKB-KW"/>
</dbReference>
<dbReference type="InterPro" id="IPR050492">
    <property type="entry name" value="Bact_metal-bind_prot9"/>
</dbReference>
<dbReference type="AlphaFoldDB" id="A0A2S0USR5"/>
<dbReference type="GO" id="GO:0030001">
    <property type="term" value="P:metal ion transport"/>
    <property type="evidence" value="ECO:0007669"/>
    <property type="project" value="InterPro"/>
</dbReference>
<name>A0A2S0USR5_9RHOB</name>
<dbReference type="RefSeq" id="WP_108437643.1">
    <property type="nucleotide sequence ID" value="NZ_CP028920.1"/>
</dbReference>
<feature type="signal peptide" evidence="8">
    <location>
        <begin position="1"/>
        <end position="22"/>
    </location>
</feature>
<evidence type="ECO:0000313" key="10">
    <source>
        <dbReference type="Proteomes" id="UP000244496"/>
    </source>
</evidence>
<dbReference type="PRINTS" id="PR00690">
    <property type="entry name" value="ADHESNFAMILY"/>
</dbReference>
<dbReference type="InterPro" id="IPR006128">
    <property type="entry name" value="Lipoprotein_PsaA-like"/>
</dbReference>
<evidence type="ECO:0000256" key="6">
    <source>
        <dbReference type="RuleBase" id="RU003512"/>
    </source>
</evidence>
<dbReference type="Gene3D" id="3.40.50.1980">
    <property type="entry name" value="Nitrogenase molybdenum iron protein domain"/>
    <property type="match status" value="2"/>
</dbReference>
<comment type="similarity">
    <text evidence="2 6">Belongs to the bacterial solute-binding protein 9 family.</text>
</comment>
<dbReference type="GO" id="GO:0007155">
    <property type="term" value="P:cell adhesion"/>
    <property type="evidence" value="ECO:0007669"/>
    <property type="project" value="InterPro"/>
</dbReference>
<evidence type="ECO:0000256" key="2">
    <source>
        <dbReference type="ARBA" id="ARBA00011028"/>
    </source>
</evidence>
<evidence type="ECO:0000256" key="3">
    <source>
        <dbReference type="ARBA" id="ARBA00022448"/>
    </source>
</evidence>
<proteinExistence type="inferred from homology"/>
<keyword evidence="10" id="KW-1185">Reference proteome</keyword>
<keyword evidence="9" id="KW-0614">Plasmid</keyword>
<dbReference type="Proteomes" id="UP000244496">
    <property type="component" value="Plasmid unnamed2"/>
</dbReference>
<sequence>MITRRLLLASAAALAFAAPAWAEDKLRVIATFSILGDIVANVGGDRVEVTTLVGPDGDAHVFQPAPADAQAVAGAQVIVANGLGFEGWMDRLIEASGTTAVLINVSEGVSPIAFGEEEHAEEGGHEGHDHGDHAEGAGHDGHDHADHGDEAGHEGHDHGAFDPHAWQSPVNVALYVGNIAQGLTSVDPEGAAVYQANAASYIAELDALDAEIRTAVAALPEDRRTVVTSHDAFGYLAAGYGLTFVAPQGVSTEAEASAQDVAALITQIREQSIAAVFVENIADRRLLEQIATETGAAIGGTLYSDALSGPEGPAATYLAMMRHNLSQLTAALTN</sequence>
<dbReference type="InterPro" id="IPR006127">
    <property type="entry name" value="ZnuA-like"/>
</dbReference>
<reference evidence="9 10" key="1">
    <citation type="submission" date="2018-04" db="EMBL/GenBank/DDBJ databases">
        <title>Genome sequencing of Gemmobacter.</title>
        <authorList>
            <person name="Yi H."/>
            <person name="Baek M.-G."/>
        </authorList>
    </citation>
    <scope>NUCLEOTIDE SEQUENCE [LARGE SCALE GENOMIC DNA]</scope>
    <source>
        <strain evidence="9 10">HYN0069</strain>
        <plasmid evidence="10">Plasmid unnamed2</plasmid>
    </source>
</reference>
<comment type="subcellular location">
    <subcellularLocation>
        <location evidence="1">Cell envelope</location>
    </subcellularLocation>
</comment>